<dbReference type="PANTHER" id="PTHR14162:SF1">
    <property type="entry name" value="MUCOSAL ADDRESSIN CELL ADHESION MOLECULE 1"/>
    <property type="match status" value="1"/>
</dbReference>
<accession>A0A8C0KX06</accession>
<dbReference type="GO" id="GO:0098640">
    <property type="term" value="F:integrin binding involved in cell-matrix adhesion"/>
    <property type="evidence" value="ECO:0007669"/>
    <property type="project" value="InterPro"/>
</dbReference>
<dbReference type="Pfam" id="PF09085">
    <property type="entry name" value="Adhes-Ig_like"/>
    <property type="match status" value="1"/>
</dbReference>
<name>A0A8C0KX06_CANLU</name>
<keyword evidence="7" id="KW-1133">Transmembrane helix</keyword>
<evidence type="ECO:0000256" key="2">
    <source>
        <dbReference type="ARBA" id="ARBA00011738"/>
    </source>
</evidence>
<keyword evidence="11" id="KW-0393">Immunoglobulin domain</keyword>
<keyword evidence="10" id="KW-0325">Glycoprotein</keyword>
<feature type="compositionally biased region" description="Polar residues" evidence="13">
    <location>
        <begin position="221"/>
        <end position="257"/>
    </location>
</feature>
<dbReference type="InterPro" id="IPR036179">
    <property type="entry name" value="Ig-like_dom_sf"/>
</dbReference>
<feature type="signal peptide" evidence="14">
    <location>
        <begin position="1"/>
        <end position="21"/>
    </location>
</feature>
<evidence type="ECO:0000256" key="1">
    <source>
        <dbReference type="ARBA" id="ARBA00004479"/>
    </source>
</evidence>
<keyword evidence="6" id="KW-0130">Cell adhesion</keyword>
<keyword evidence="3" id="KW-0812">Transmembrane</keyword>
<keyword evidence="4 14" id="KW-0732">Signal</keyword>
<dbReference type="InterPro" id="IPR015169">
    <property type="entry name" value="Adhes-Ig-like"/>
</dbReference>
<dbReference type="AlphaFoldDB" id="A0A8C0KX06"/>
<feature type="region of interest" description="Disordered" evidence="13">
    <location>
        <begin position="221"/>
        <end position="264"/>
    </location>
</feature>
<evidence type="ECO:0000256" key="7">
    <source>
        <dbReference type="ARBA" id="ARBA00022989"/>
    </source>
</evidence>
<evidence type="ECO:0000256" key="6">
    <source>
        <dbReference type="ARBA" id="ARBA00022889"/>
    </source>
</evidence>
<evidence type="ECO:0000256" key="14">
    <source>
        <dbReference type="SAM" id="SignalP"/>
    </source>
</evidence>
<dbReference type="PROSITE" id="PS50835">
    <property type="entry name" value="IG_LIKE"/>
    <property type="match status" value="1"/>
</dbReference>
<dbReference type="GO" id="GO:0050901">
    <property type="term" value="P:leukocyte tethering or rolling"/>
    <property type="evidence" value="ECO:0007669"/>
    <property type="project" value="TreeGrafter"/>
</dbReference>
<dbReference type="InterPro" id="IPR037413">
    <property type="entry name" value="MADCAM1"/>
</dbReference>
<keyword evidence="17" id="KW-1185">Reference proteome</keyword>
<proteinExistence type="predicted"/>
<evidence type="ECO:0000256" key="13">
    <source>
        <dbReference type="SAM" id="MobiDB-lite"/>
    </source>
</evidence>
<keyword evidence="8" id="KW-0472">Membrane</keyword>
<evidence type="ECO:0000313" key="17">
    <source>
        <dbReference type="Proteomes" id="UP000694391"/>
    </source>
</evidence>
<evidence type="ECO:0000256" key="9">
    <source>
        <dbReference type="ARBA" id="ARBA00023157"/>
    </source>
</evidence>
<keyword evidence="9" id="KW-1015">Disulfide bond</keyword>
<comment type="subcellular location">
    <subcellularLocation>
        <location evidence="1">Membrane</location>
        <topology evidence="1">Single-pass type I membrane protein</topology>
    </subcellularLocation>
</comment>
<evidence type="ECO:0000256" key="5">
    <source>
        <dbReference type="ARBA" id="ARBA00022737"/>
    </source>
</evidence>
<dbReference type="Ensembl" id="ENSCAFT00020024624.1">
    <property type="protein sequence ID" value="ENSCAFP00020021270.1"/>
    <property type="gene ID" value="ENSCAFG00020016813.1"/>
</dbReference>
<feature type="region of interest" description="Disordered" evidence="13">
    <location>
        <begin position="376"/>
        <end position="409"/>
    </location>
</feature>
<gene>
    <name evidence="16" type="primary">MADCAM1</name>
</gene>
<dbReference type="FunFam" id="2.60.40.10:FF:000933">
    <property type="entry name" value="Mucosal addressin cell adhesion molecule 1"/>
    <property type="match status" value="1"/>
</dbReference>
<reference evidence="16" key="1">
    <citation type="submission" date="2025-08" db="UniProtKB">
        <authorList>
            <consortium name="Ensembl"/>
        </authorList>
    </citation>
    <scope>IDENTIFICATION</scope>
</reference>
<dbReference type="InterPro" id="IPR013783">
    <property type="entry name" value="Ig-like_fold"/>
</dbReference>
<reference evidence="16" key="2">
    <citation type="submission" date="2025-09" db="UniProtKB">
        <authorList>
            <consortium name="Ensembl"/>
        </authorList>
    </citation>
    <scope>IDENTIFICATION</scope>
</reference>
<dbReference type="SUPFAM" id="SSF48726">
    <property type="entry name" value="Immunoglobulin"/>
    <property type="match status" value="2"/>
</dbReference>
<comment type="subunit">
    <text evidence="2">Homodimer.</text>
</comment>
<dbReference type="Gene3D" id="2.60.40.10">
    <property type="entry name" value="Immunoglobulins"/>
    <property type="match status" value="2"/>
</dbReference>
<evidence type="ECO:0000313" key="16">
    <source>
        <dbReference type="Ensembl" id="ENSCAFP00020021270.1"/>
    </source>
</evidence>
<dbReference type="GO" id="GO:0016020">
    <property type="term" value="C:membrane"/>
    <property type="evidence" value="ECO:0007669"/>
    <property type="project" value="UniProtKB-SubCell"/>
</dbReference>
<evidence type="ECO:0000256" key="3">
    <source>
        <dbReference type="ARBA" id="ARBA00022692"/>
    </source>
</evidence>
<dbReference type="GO" id="GO:0034113">
    <property type="term" value="P:heterotypic cell-cell adhesion"/>
    <property type="evidence" value="ECO:0007669"/>
    <property type="project" value="TreeGrafter"/>
</dbReference>
<feature type="chain" id="PRO_5034146108" description="Mucosal addressin cell adhesion molecule 1" evidence="14">
    <location>
        <begin position="22"/>
        <end position="409"/>
    </location>
</feature>
<protein>
    <recommendedName>
        <fullName evidence="12">Mucosal addressin cell adhesion molecule 1</fullName>
    </recommendedName>
</protein>
<keyword evidence="5" id="KW-0677">Repeat</keyword>
<evidence type="ECO:0000256" key="4">
    <source>
        <dbReference type="ARBA" id="ARBA00022729"/>
    </source>
</evidence>
<evidence type="ECO:0000256" key="8">
    <source>
        <dbReference type="ARBA" id="ARBA00023136"/>
    </source>
</evidence>
<evidence type="ECO:0000256" key="10">
    <source>
        <dbReference type="ARBA" id="ARBA00023180"/>
    </source>
</evidence>
<dbReference type="Proteomes" id="UP000694391">
    <property type="component" value="Unplaced"/>
</dbReference>
<organism evidence="16 17">
    <name type="scientific">Canis lupus dingo</name>
    <name type="common">dingo</name>
    <dbReference type="NCBI Taxonomy" id="286419"/>
    <lineage>
        <taxon>Eukaryota</taxon>
        <taxon>Metazoa</taxon>
        <taxon>Chordata</taxon>
        <taxon>Craniata</taxon>
        <taxon>Vertebrata</taxon>
        <taxon>Euteleostomi</taxon>
        <taxon>Mammalia</taxon>
        <taxon>Eutheria</taxon>
        <taxon>Laurasiatheria</taxon>
        <taxon>Carnivora</taxon>
        <taxon>Caniformia</taxon>
        <taxon>Canidae</taxon>
        <taxon>Canis</taxon>
    </lineage>
</organism>
<dbReference type="PANTHER" id="PTHR14162">
    <property type="entry name" value="MUCOSAL ADDRESSIN CELL ADHESION MOLECULE-1"/>
    <property type="match status" value="1"/>
</dbReference>
<dbReference type="GO" id="GO:0007229">
    <property type="term" value="P:integrin-mediated signaling pathway"/>
    <property type="evidence" value="ECO:0007669"/>
    <property type="project" value="InterPro"/>
</dbReference>
<dbReference type="GO" id="GO:2000403">
    <property type="term" value="P:positive regulation of lymphocyte migration"/>
    <property type="evidence" value="ECO:0007669"/>
    <property type="project" value="InterPro"/>
</dbReference>
<sequence length="409" mass="43172">MERGLALLLPVFLGLLQRGRGGPLEVEPPDSVVAVSMGGSRQLTCRLSCADHRAPSVQWRGLDTSLGAVRSDAGSSVLSVHNASLSAAGTHVCVGSCGNLTLQRTVQLLVFAFPDQLTVSPVALVAKQDREVACTAHNVTPASPEALSLSLLLGDRELGEALSREVEEEPQQGEDLLFQVTGRWLLPSLDTPTPPALHCRATMTLPGVQLSHQRAIPVLRSLTSREPPGTTSPEATPELSSTRSSESPAPPAGNSSARPCRPKIHQSPAAGGLELLCEAACGPGVAVGWTQAPGGLEAYQRREAGARAWLSVPRAGCGPEGWFQCRLDPGGQMASLYLVAEVCEFRGVGWVGASRKGPAQPWSPVPSRGRCEGCASRGPWVSQHPDSFTAYKGPRSTSRTQPLGRLQEF</sequence>
<dbReference type="GeneTree" id="ENSGT00510000049549"/>
<evidence type="ECO:0000256" key="11">
    <source>
        <dbReference type="ARBA" id="ARBA00023319"/>
    </source>
</evidence>
<feature type="domain" description="Ig-like" evidence="15">
    <location>
        <begin position="23"/>
        <end position="107"/>
    </location>
</feature>
<evidence type="ECO:0000259" key="15">
    <source>
        <dbReference type="PROSITE" id="PS50835"/>
    </source>
</evidence>
<evidence type="ECO:0000256" key="12">
    <source>
        <dbReference type="ARBA" id="ARBA00074025"/>
    </source>
</evidence>
<dbReference type="FunFam" id="2.60.40.10:FF:000194">
    <property type="entry name" value="Intercellular adhesion molecule 1"/>
    <property type="match status" value="1"/>
</dbReference>
<dbReference type="InterPro" id="IPR007110">
    <property type="entry name" value="Ig-like_dom"/>
</dbReference>